<keyword evidence="1" id="KW-0547">Nucleotide-binding</keyword>
<dbReference type="PROSITE" id="PS51194">
    <property type="entry name" value="HELICASE_CTER"/>
    <property type="match status" value="1"/>
</dbReference>
<dbReference type="InterPro" id="IPR014001">
    <property type="entry name" value="Helicase_ATP-bd"/>
</dbReference>
<dbReference type="InterPro" id="IPR050615">
    <property type="entry name" value="ATP-dep_DNA_Helicase"/>
</dbReference>
<dbReference type="SMART" id="SM00487">
    <property type="entry name" value="DEXDc"/>
    <property type="match status" value="1"/>
</dbReference>
<dbReference type="eggNOG" id="arCOG00876">
    <property type="taxonomic scope" value="Archaea"/>
</dbReference>
<evidence type="ECO:0000256" key="4">
    <source>
        <dbReference type="ARBA" id="ARBA00022840"/>
    </source>
</evidence>
<dbReference type="InterPro" id="IPR006935">
    <property type="entry name" value="Helicase/UvrB_N"/>
</dbReference>
<dbReference type="Gene3D" id="3.40.50.300">
    <property type="entry name" value="P-loop containing nucleotide triphosphate hydrolases"/>
    <property type="match status" value="2"/>
</dbReference>
<dbReference type="SUPFAM" id="SSF52540">
    <property type="entry name" value="P-loop containing nucleoside triphosphate hydrolases"/>
    <property type="match status" value="1"/>
</dbReference>
<organism evidence="7 8">
    <name type="scientific">Pyrobaculum islandicum (strain DSM 4184 / JCM 9189 / GEO3)</name>
    <dbReference type="NCBI Taxonomy" id="384616"/>
    <lineage>
        <taxon>Archaea</taxon>
        <taxon>Thermoproteota</taxon>
        <taxon>Thermoprotei</taxon>
        <taxon>Thermoproteales</taxon>
        <taxon>Thermoproteaceae</taxon>
        <taxon>Pyrobaculum</taxon>
    </lineage>
</organism>
<evidence type="ECO:0000259" key="6">
    <source>
        <dbReference type="PROSITE" id="PS51194"/>
    </source>
</evidence>
<keyword evidence="2" id="KW-0378">Hydrolase</keyword>
<evidence type="ECO:0000313" key="8">
    <source>
        <dbReference type="Proteomes" id="UP000002595"/>
    </source>
</evidence>
<dbReference type="RefSeq" id="WP_011763373.1">
    <property type="nucleotide sequence ID" value="NC_008701.1"/>
</dbReference>
<dbReference type="GO" id="GO:0016787">
    <property type="term" value="F:hydrolase activity"/>
    <property type="evidence" value="ECO:0007669"/>
    <property type="project" value="UniProtKB-KW"/>
</dbReference>
<evidence type="ECO:0000259" key="5">
    <source>
        <dbReference type="PROSITE" id="PS51192"/>
    </source>
</evidence>
<accession>A1RV16</accession>
<evidence type="ECO:0000256" key="2">
    <source>
        <dbReference type="ARBA" id="ARBA00022801"/>
    </source>
</evidence>
<keyword evidence="3 7" id="KW-0347">Helicase</keyword>
<dbReference type="GO" id="GO:0005524">
    <property type="term" value="F:ATP binding"/>
    <property type="evidence" value="ECO:0007669"/>
    <property type="project" value="UniProtKB-KW"/>
</dbReference>
<dbReference type="InterPro" id="IPR001650">
    <property type="entry name" value="Helicase_C-like"/>
</dbReference>
<gene>
    <name evidence="7" type="ordered locus">Pisl_1646</name>
</gene>
<dbReference type="PANTHER" id="PTHR11274">
    <property type="entry name" value="RAD25/XP-B DNA REPAIR HELICASE"/>
    <property type="match status" value="1"/>
</dbReference>
<evidence type="ECO:0000256" key="3">
    <source>
        <dbReference type="ARBA" id="ARBA00022806"/>
    </source>
</evidence>
<dbReference type="Pfam" id="PF00271">
    <property type="entry name" value="Helicase_C"/>
    <property type="match status" value="1"/>
</dbReference>
<evidence type="ECO:0000256" key="1">
    <source>
        <dbReference type="ARBA" id="ARBA00022741"/>
    </source>
</evidence>
<dbReference type="Pfam" id="PF04851">
    <property type="entry name" value="ResIII"/>
    <property type="match status" value="1"/>
</dbReference>
<keyword evidence="4" id="KW-0067">ATP-binding</keyword>
<dbReference type="EMBL" id="CP000504">
    <property type="protein sequence ID" value="ABL88798.1"/>
    <property type="molecule type" value="Genomic_DNA"/>
</dbReference>
<keyword evidence="8" id="KW-1185">Reference proteome</keyword>
<proteinExistence type="predicted"/>
<dbReference type="KEGG" id="pis:Pisl_1646"/>
<dbReference type="OrthoDB" id="11644at2157"/>
<name>A1RV16_PYRIL</name>
<dbReference type="SMART" id="SM00490">
    <property type="entry name" value="HELICc"/>
    <property type="match status" value="1"/>
</dbReference>
<feature type="domain" description="Helicase C-terminal" evidence="6">
    <location>
        <begin position="483"/>
        <end position="643"/>
    </location>
</feature>
<dbReference type="HOGENOM" id="CLU_421288_0_0_2"/>
<dbReference type="AlphaFoldDB" id="A1RV16"/>
<dbReference type="PANTHER" id="PTHR11274:SF12">
    <property type="entry name" value="HELICASE, POSSIBLE DNA REPAIR RAD25"/>
    <property type="match status" value="1"/>
</dbReference>
<protein>
    <submittedName>
        <fullName evidence="7">DNA repair helicase RAD25</fullName>
    </submittedName>
</protein>
<dbReference type="GO" id="GO:0140097">
    <property type="term" value="F:catalytic activity, acting on DNA"/>
    <property type="evidence" value="ECO:0007669"/>
    <property type="project" value="UniProtKB-ARBA"/>
</dbReference>
<dbReference type="InterPro" id="IPR027417">
    <property type="entry name" value="P-loop_NTPase"/>
</dbReference>
<feature type="domain" description="Helicase ATP-binding" evidence="5">
    <location>
        <begin position="284"/>
        <end position="428"/>
    </location>
</feature>
<reference evidence="7" key="1">
    <citation type="submission" date="2006-12" db="EMBL/GenBank/DDBJ databases">
        <title>Complete sequence of Pyrobaculum islandicum DSM 4184.</title>
        <authorList>
            <person name="Copeland A."/>
            <person name="Lucas S."/>
            <person name="Lapidus A."/>
            <person name="Barry K."/>
            <person name="Detter J.C."/>
            <person name="Glavina del Rio T."/>
            <person name="Dalin E."/>
            <person name="Tice H."/>
            <person name="Pitluck S."/>
            <person name="Meincke L."/>
            <person name="Brettin T."/>
            <person name="Bruce D."/>
            <person name="Han C."/>
            <person name="Tapia R."/>
            <person name="Gilna P."/>
            <person name="Schmutz J."/>
            <person name="Larimer F."/>
            <person name="Land M."/>
            <person name="Hauser L."/>
            <person name="Kyrpides N."/>
            <person name="Mikhailova N."/>
            <person name="Cozen A.E."/>
            <person name="Fitz-Gibbon S.T."/>
            <person name="House C.H."/>
            <person name="Saltikov C."/>
            <person name="Lowe T."/>
            <person name="Richardson P."/>
        </authorList>
    </citation>
    <scope>NUCLEOTIDE SEQUENCE [LARGE SCALE GENOMIC DNA]</scope>
    <source>
        <strain evidence="7">DSM 4184</strain>
    </source>
</reference>
<dbReference type="GO" id="GO:0004386">
    <property type="term" value="F:helicase activity"/>
    <property type="evidence" value="ECO:0007669"/>
    <property type="project" value="UniProtKB-KW"/>
</dbReference>
<dbReference type="Proteomes" id="UP000002595">
    <property type="component" value="Chromosome"/>
</dbReference>
<dbReference type="GeneID" id="4617846"/>
<dbReference type="CDD" id="cd17926">
    <property type="entry name" value="DEXHc_RE"/>
    <property type="match status" value="1"/>
</dbReference>
<evidence type="ECO:0000313" key="7">
    <source>
        <dbReference type="EMBL" id="ABL88798.1"/>
    </source>
</evidence>
<sequence length="654" mass="73966">MPRFSVVINGVEISREWNWEQILKVKEELKKLGFRWNGSSWQGRTKDLGILTRVKHLLELSHEEYMSILSTISHNASGGAILIIGSLPDELKNSVITSEGDVHLVSLTGFLRRFIAESKEISRVSSFEELVEIGGERLRETLRGVQVLGDLESAIRNAKEFVLSSNKLRELFLKRRSWRTASVGPNYAKVNFLASGLLKRLGEIKLKYNIVNKDGDLEERDLKLVNILKNENYYIIRFPIFIRDRIIKILEEFGYVIESLNMRYPSVEYKKSFSLYPFQSEAVESWVRYGMRGTVVIPTGGGKTFVGLEAIRRTGVSALVLVVTKELALQWVERIRKYLGVSPGMLGGGVKDLRDVTVAIYNSAVKYIDEITGRYGLVVFDEAHHVPAETFKEVALNLDSPYRLALSATPEREDKNEHLIFEAVGPIVYRVSYRSMIEAGLVVPVEHYRVYVRMTKEEEETYRSLPADNAILLRNAAAKSSRKIEVALRIVSREVALGSKVLVFTQFIDQAEEVYRRLREMKIAAELITSEEGNREIALRRFSSGISNVVVTTTVLDEGVDVPDAEVAVIVSSTGSKRQMIQRVGRVVRAAAGKKAARVYEIITRGTIEEALSEARHFNDVVEEVICKRVLEQDLDTLLNRTTSLTKWLRGGIH</sequence>
<dbReference type="GO" id="GO:0003677">
    <property type="term" value="F:DNA binding"/>
    <property type="evidence" value="ECO:0007669"/>
    <property type="project" value="InterPro"/>
</dbReference>
<dbReference type="STRING" id="384616.Pisl_1646"/>
<dbReference type="PROSITE" id="PS51192">
    <property type="entry name" value="HELICASE_ATP_BIND_1"/>
    <property type="match status" value="1"/>
</dbReference>